<dbReference type="Proteomes" id="UP000275846">
    <property type="component" value="Unassembled WGS sequence"/>
</dbReference>
<reference evidence="1 2" key="2">
    <citation type="submission" date="2018-11" db="EMBL/GenBank/DDBJ databases">
        <authorList>
            <consortium name="Pathogen Informatics"/>
        </authorList>
    </citation>
    <scope>NUCLEOTIDE SEQUENCE [LARGE SCALE GENOMIC DNA]</scope>
    <source>
        <strain evidence="1 2">NST_G2</strain>
    </source>
</reference>
<protein>
    <submittedName>
        <fullName evidence="3">Secreted protein</fullName>
    </submittedName>
</protein>
<sequence length="87" mass="9030">MLPSGRRCTVTHARPCWWCIVGTAVAATRQKVHAEGEAGALGGGGGGGAGDLALRHSHVHTRGGAAVNTIKPALPPPRLFLQSRMRN</sequence>
<evidence type="ECO:0000313" key="3">
    <source>
        <dbReference type="WBParaSite" id="SSLN_0001195501-mRNA-1"/>
    </source>
</evidence>
<dbReference type="AlphaFoldDB" id="A0A183T4W2"/>
<evidence type="ECO:0000313" key="1">
    <source>
        <dbReference type="EMBL" id="VDL97895.1"/>
    </source>
</evidence>
<organism evidence="3">
    <name type="scientific">Schistocephalus solidus</name>
    <name type="common">Tapeworm</name>
    <dbReference type="NCBI Taxonomy" id="70667"/>
    <lineage>
        <taxon>Eukaryota</taxon>
        <taxon>Metazoa</taxon>
        <taxon>Spiralia</taxon>
        <taxon>Lophotrochozoa</taxon>
        <taxon>Platyhelminthes</taxon>
        <taxon>Cestoda</taxon>
        <taxon>Eucestoda</taxon>
        <taxon>Diphyllobothriidea</taxon>
        <taxon>Diphyllobothriidae</taxon>
        <taxon>Schistocephalus</taxon>
    </lineage>
</organism>
<accession>A0A183T4W2</accession>
<reference evidence="3" key="1">
    <citation type="submission" date="2016-06" db="UniProtKB">
        <authorList>
            <consortium name="WormBaseParasite"/>
        </authorList>
    </citation>
    <scope>IDENTIFICATION</scope>
</reference>
<evidence type="ECO:0000313" key="2">
    <source>
        <dbReference type="Proteomes" id="UP000275846"/>
    </source>
</evidence>
<dbReference type="WBParaSite" id="SSLN_0001195501-mRNA-1">
    <property type="protein sequence ID" value="SSLN_0001195501-mRNA-1"/>
    <property type="gene ID" value="SSLN_0001195501"/>
</dbReference>
<proteinExistence type="predicted"/>
<gene>
    <name evidence="1" type="ORF">SSLN_LOCUS11510</name>
</gene>
<dbReference type="EMBL" id="UYSU01036587">
    <property type="protein sequence ID" value="VDL97895.1"/>
    <property type="molecule type" value="Genomic_DNA"/>
</dbReference>
<name>A0A183T4W2_SCHSO</name>
<keyword evidence="2" id="KW-1185">Reference proteome</keyword>